<dbReference type="EMBL" id="BLLK01000038">
    <property type="protein sequence ID" value="GFH49750.1"/>
    <property type="molecule type" value="Genomic_DNA"/>
</dbReference>
<reference evidence="2 3" key="1">
    <citation type="journal article" date="2021" name="Sci. Rep.">
        <title>The genome of the diatom Chaetoceros tenuissimus carries an ancient integrated fragment of an extant virus.</title>
        <authorList>
            <person name="Hongo Y."/>
            <person name="Kimura K."/>
            <person name="Takaki Y."/>
            <person name="Yoshida Y."/>
            <person name="Baba S."/>
            <person name="Kobayashi G."/>
            <person name="Nagasaki K."/>
            <person name="Hano T."/>
            <person name="Tomaru Y."/>
        </authorList>
    </citation>
    <scope>NUCLEOTIDE SEQUENCE [LARGE SCALE GENOMIC DNA]</scope>
    <source>
        <strain evidence="2 3">NIES-3715</strain>
    </source>
</reference>
<feature type="transmembrane region" description="Helical" evidence="1">
    <location>
        <begin position="195"/>
        <end position="215"/>
    </location>
</feature>
<evidence type="ECO:0000313" key="3">
    <source>
        <dbReference type="Proteomes" id="UP001054902"/>
    </source>
</evidence>
<dbReference type="AlphaFoldDB" id="A0AAD3CRJ4"/>
<dbReference type="GO" id="GO:0016020">
    <property type="term" value="C:membrane"/>
    <property type="evidence" value="ECO:0007669"/>
    <property type="project" value="TreeGrafter"/>
</dbReference>
<dbReference type="PANTHER" id="PTHR31735:SF1">
    <property type="entry name" value="VACUOLAR MEMBRANE PROTEIN YPL162C"/>
    <property type="match status" value="1"/>
</dbReference>
<gene>
    <name evidence="2" type="ORF">CTEN210_06226</name>
</gene>
<keyword evidence="3" id="KW-1185">Reference proteome</keyword>
<accession>A0AAD3CRJ4</accession>
<feature type="transmembrane region" description="Helical" evidence="1">
    <location>
        <begin position="65"/>
        <end position="86"/>
    </location>
</feature>
<sequence>MDDAYYNFDDDSNQEICKVYDVEDAFTSFVQVLLAVMALGSLYWKRHHEFPKRKFRTWWLDVSKQGIGAVYAHITNMYVAAILPSLTRGNYILHDQCAWYAISFVTDTTVGLFFSLVFLGILNAQAKKRGWDSLENTGVYEGPDGMRHWRNQLISWMVILTLTKFPVVGVMWLFSPILSRAGDFLFEPLQSNIRFELLFVMIIFPGICNFFYFWIADHYLKAGPEHTSAHESFDEAENGAGQYVATDADGALQNKVPPPSPSFELPELKVGSVRTLI</sequence>
<keyword evidence="1" id="KW-1133">Transmembrane helix</keyword>
<proteinExistence type="predicted"/>
<keyword evidence="1" id="KW-0472">Membrane</keyword>
<comment type="caution">
    <text evidence="2">The sequence shown here is derived from an EMBL/GenBank/DDBJ whole genome shotgun (WGS) entry which is preliminary data.</text>
</comment>
<feature type="transmembrane region" description="Helical" evidence="1">
    <location>
        <begin position="153"/>
        <end position="175"/>
    </location>
</feature>
<name>A0AAD3CRJ4_9STRA</name>
<feature type="transmembrane region" description="Helical" evidence="1">
    <location>
        <begin position="98"/>
        <end position="122"/>
    </location>
</feature>
<dbReference type="PANTHER" id="PTHR31735">
    <property type="entry name" value="VACUOLAR MEMBRANE PROTEIN YPL162C"/>
    <property type="match status" value="1"/>
</dbReference>
<keyword evidence="1" id="KW-0812">Transmembrane</keyword>
<dbReference type="InterPro" id="IPR022127">
    <property type="entry name" value="STIMATE/YPL162C"/>
</dbReference>
<organism evidence="2 3">
    <name type="scientific">Chaetoceros tenuissimus</name>
    <dbReference type="NCBI Taxonomy" id="426638"/>
    <lineage>
        <taxon>Eukaryota</taxon>
        <taxon>Sar</taxon>
        <taxon>Stramenopiles</taxon>
        <taxon>Ochrophyta</taxon>
        <taxon>Bacillariophyta</taxon>
        <taxon>Coscinodiscophyceae</taxon>
        <taxon>Chaetocerotophycidae</taxon>
        <taxon>Chaetocerotales</taxon>
        <taxon>Chaetocerotaceae</taxon>
        <taxon>Chaetoceros</taxon>
    </lineage>
</organism>
<dbReference type="Proteomes" id="UP001054902">
    <property type="component" value="Unassembled WGS sequence"/>
</dbReference>
<evidence type="ECO:0008006" key="4">
    <source>
        <dbReference type="Google" id="ProtNLM"/>
    </source>
</evidence>
<protein>
    <recommendedName>
        <fullName evidence="4">Transmembrane protein 110</fullName>
    </recommendedName>
</protein>
<dbReference type="Pfam" id="PF12400">
    <property type="entry name" value="STIMATE"/>
    <property type="match status" value="1"/>
</dbReference>
<evidence type="ECO:0000256" key="1">
    <source>
        <dbReference type="SAM" id="Phobius"/>
    </source>
</evidence>
<evidence type="ECO:0000313" key="2">
    <source>
        <dbReference type="EMBL" id="GFH49750.1"/>
    </source>
</evidence>
<feature type="transmembrane region" description="Helical" evidence="1">
    <location>
        <begin position="25"/>
        <end position="44"/>
    </location>
</feature>